<dbReference type="EMBL" id="JACBPP010000003">
    <property type="protein sequence ID" value="KAF8002820.1"/>
    <property type="molecule type" value="Genomic_DNA"/>
</dbReference>
<keyword evidence="3" id="KW-1185">Reference proteome</keyword>
<name>A0A8H7LCS3_9ASCO</name>
<gene>
    <name evidence="2" type="ORF">HF325_002065</name>
</gene>
<dbReference type="AlphaFoldDB" id="A0A8H7LCS3"/>
<evidence type="ECO:0000313" key="2">
    <source>
        <dbReference type="EMBL" id="KAF8002820.1"/>
    </source>
</evidence>
<dbReference type="OrthoDB" id="10622875at2759"/>
<evidence type="ECO:0000313" key="3">
    <source>
        <dbReference type="Proteomes" id="UP000649328"/>
    </source>
</evidence>
<reference evidence="2" key="1">
    <citation type="submission" date="2020-10" db="EMBL/GenBank/DDBJ databases">
        <title>The Whole-Genome Sequence of Metschnikowia persimmonesis, a Novel Endophytic Yeast Species Isolated from Medicinal Plant Diospyros kaki Thumb.</title>
        <authorList>
            <person name="Rahmat E."/>
            <person name="Kang Y."/>
        </authorList>
    </citation>
    <scope>NUCLEOTIDE SEQUENCE</scope>
    <source>
        <strain evidence="2">KIOM G15050</strain>
    </source>
</reference>
<sequence>MFFLALLTLLVLSVADGVGEIGTIRILQRGHRKVRNLIISGEKAFASEWKTIFKYEPEKRAILVSETRFLTVDERGPLGILPEFSSGWHVGKLYRGQRQVSYLRDKDFYVCGDDTIDFIGNCDGALRISLYFEPYSVANL</sequence>
<dbReference type="Proteomes" id="UP000649328">
    <property type="component" value="Unassembled WGS sequence"/>
</dbReference>
<proteinExistence type="predicted"/>
<organism evidence="2 3">
    <name type="scientific">Metschnikowia pulcherrima</name>
    <dbReference type="NCBI Taxonomy" id="27326"/>
    <lineage>
        <taxon>Eukaryota</taxon>
        <taxon>Fungi</taxon>
        <taxon>Dikarya</taxon>
        <taxon>Ascomycota</taxon>
        <taxon>Saccharomycotina</taxon>
        <taxon>Pichiomycetes</taxon>
        <taxon>Metschnikowiaceae</taxon>
        <taxon>Metschnikowia</taxon>
    </lineage>
</organism>
<feature type="signal peptide" evidence="1">
    <location>
        <begin position="1"/>
        <end position="17"/>
    </location>
</feature>
<keyword evidence="1" id="KW-0732">Signal</keyword>
<protein>
    <submittedName>
        <fullName evidence="2">Uncharacterized protein</fullName>
    </submittedName>
</protein>
<comment type="caution">
    <text evidence="2">The sequence shown here is derived from an EMBL/GenBank/DDBJ whole genome shotgun (WGS) entry which is preliminary data.</text>
</comment>
<accession>A0A8H7LCS3</accession>
<feature type="chain" id="PRO_5033994666" evidence="1">
    <location>
        <begin position="18"/>
        <end position="140"/>
    </location>
</feature>
<evidence type="ECO:0000256" key="1">
    <source>
        <dbReference type="SAM" id="SignalP"/>
    </source>
</evidence>